<reference evidence="10 11" key="1">
    <citation type="journal article" date="2001" name="Nature">
        <title>The highly reduced genome of an enslaved algal nucleus.</title>
        <authorList>
            <person name="Douglas S."/>
            <person name="Zauner S."/>
            <person name="Fraunholz M."/>
            <person name="Beaton M."/>
            <person name="Penny S."/>
            <person name="Deng L."/>
            <person name="Wu X."/>
            <person name="Reith M."/>
            <person name="Cavalier-Smith T."/>
            <person name="Maier U."/>
        </authorList>
    </citation>
    <scope>NUCLEOTIDE SEQUENCE [LARGE SCALE GENOMIC DNA]</scope>
</reference>
<keyword evidence="5" id="KW-0498">Mitosis</keyword>
<evidence type="ECO:0000256" key="6">
    <source>
        <dbReference type="ARBA" id="ARBA00023054"/>
    </source>
</evidence>
<accession>Q9AVZ2</accession>
<evidence type="ECO:0000259" key="9">
    <source>
        <dbReference type="Pfam" id="PF03800"/>
    </source>
</evidence>
<evidence type="ECO:0000256" key="4">
    <source>
        <dbReference type="ARBA" id="ARBA00022618"/>
    </source>
</evidence>
<comment type="subcellular location">
    <subcellularLocation>
        <location evidence="1">Chromosome</location>
        <location evidence="1">Centromere</location>
    </subcellularLocation>
</comment>
<dbReference type="RefSeq" id="XP_001713295.1">
    <property type="nucleotide sequence ID" value="XM_001713243.1"/>
</dbReference>
<dbReference type="InterPro" id="IPR005549">
    <property type="entry name" value="Kinetochore_Nuf2_N"/>
</dbReference>
<evidence type="ECO:0000256" key="8">
    <source>
        <dbReference type="ARBA" id="ARBA00023328"/>
    </source>
</evidence>
<dbReference type="GO" id="GO:0000428">
    <property type="term" value="C:DNA-directed RNA polymerase complex"/>
    <property type="evidence" value="ECO:0007669"/>
    <property type="project" value="UniProtKB-KW"/>
</dbReference>
<keyword evidence="6" id="KW-0175">Coiled coil</keyword>
<keyword evidence="4" id="KW-0132">Cell division</keyword>
<evidence type="ECO:0000256" key="5">
    <source>
        <dbReference type="ARBA" id="ARBA00022776"/>
    </source>
</evidence>
<protein>
    <recommendedName>
        <fullName evidence="9">Kinetochore protein Nuf2 N-terminal domain-containing protein</fullName>
    </recommendedName>
</protein>
<dbReference type="GeneID" id="857604"/>
<keyword evidence="7" id="KW-0131">Cell cycle</keyword>
<evidence type="ECO:0000313" key="11">
    <source>
        <dbReference type="Proteomes" id="UP000242167"/>
    </source>
</evidence>
<dbReference type="Pfam" id="PF03800">
    <property type="entry name" value="Nuf2"/>
    <property type="match status" value="1"/>
</dbReference>
<evidence type="ECO:0000256" key="3">
    <source>
        <dbReference type="ARBA" id="ARBA00022454"/>
    </source>
</evidence>
<dbReference type="EMBL" id="AJ010592">
    <property type="protein sequence ID" value="CAC27079.1"/>
    <property type="molecule type" value="Genomic_DNA"/>
</dbReference>
<evidence type="ECO:0000256" key="1">
    <source>
        <dbReference type="ARBA" id="ARBA00004584"/>
    </source>
</evidence>
<comment type="similarity">
    <text evidence="2">Belongs to the NUF2 family.</text>
</comment>
<evidence type="ECO:0000256" key="2">
    <source>
        <dbReference type="ARBA" id="ARBA00005498"/>
    </source>
</evidence>
<evidence type="ECO:0000313" key="10">
    <source>
        <dbReference type="EMBL" id="CAC27079.1"/>
    </source>
</evidence>
<dbReference type="GO" id="GO:0031262">
    <property type="term" value="C:Ndc80 complex"/>
    <property type="evidence" value="ECO:0007669"/>
    <property type="project" value="InterPro"/>
</dbReference>
<dbReference type="InterPro" id="IPR038275">
    <property type="entry name" value="Nuf2_N_sf"/>
</dbReference>
<dbReference type="GO" id="GO:0051301">
    <property type="term" value="P:cell division"/>
    <property type="evidence" value="ECO:0007669"/>
    <property type="project" value="UniProtKB-KW"/>
</dbReference>
<organism evidence="10 11">
    <name type="scientific">Guillardia theta</name>
    <name type="common">Cryptophyte</name>
    <name type="synonym">Cryptomonas phi</name>
    <dbReference type="NCBI Taxonomy" id="55529"/>
    <lineage>
        <taxon>Eukaryota</taxon>
        <taxon>Cryptophyceae</taxon>
        <taxon>Pyrenomonadales</taxon>
        <taxon>Geminigeraceae</taxon>
        <taxon>Guillardia</taxon>
    </lineage>
</organism>
<dbReference type="Gene3D" id="1.10.418.60">
    <property type="entry name" value="Ncd80 complex, Nuf2 subunit"/>
    <property type="match status" value="1"/>
</dbReference>
<keyword evidence="8" id="KW-0137">Centromere</keyword>
<sequence length="338" mass="40726">MNFSFPLLKKDVILNCLIQIKIIDKNFDIDKMENNNFENLIEKTIEYYSGKSINSLIRSLFIIKTIKNPEYYELSIKFLSIFKNIKYLTTIAGFFSFTLYNYLDINLKTIHIILSGFINLAKFKEESKRYLKKFFRINDLLKMQIFLRFRNLLSLTNLSNFQISQKKKRLKCYKTIIYRTVTYKYIMNTKNRDLNILNKYKKRKINIKKDNLKIKKKNFSRINSFFSKICLYYPGKSEIKLIFMYFYIVSIYLNNNKLIIDNLKLLSIVIHKILDFSSISKLKHLDFSISNHHKKSFKFRIKPLNKEKILEEFKNKNSIFSKLYYLGIYSRFLSKNPN</sequence>
<feature type="domain" description="Kinetochore protein Nuf2 N-terminal" evidence="9">
    <location>
        <begin position="2"/>
        <end position="135"/>
    </location>
</feature>
<keyword evidence="3" id="KW-0158">Chromosome</keyword>
<name>Q9AVZ2_GUITH</name>
<proteinExistence type="inferred from homology"/>
<dbReference type="AlphaFoldDB" id="Q9AVZ2"/>
<evidence type="ECO:0000256" key="7">
    <source>
        <dbReference type="ARBA" id="ARBA00023306"/>
    </source>
</evidence>
<dbReference type="Proteomes" id="UP000242167">
    <property type="component" value="Nucleomorph 2"/>
</dbReference>